<accession>E5AUU9</accession>
<proteinExistence type="predicted"/>
<dbReference type="RefSeq" id="WP_013428734.1">
    <property type="nucleotide sequence ID" value="NC_014718.1"/>
</dbReference>
<dbReference type="OrthoDB" id="9806477at2"/>
<organism evidence="1 2">
    <name type="scientific">Mycetohabitans rhizoxinica (strain DSM 19002 / CIP 109453 / HKI 454)</name>
    <name type="common">Paraburkholderia rhizoxinica</name>
    <dbReference type="NCBI Taxonomy" id="882378"/>
    <lineage>
        <taxon>Bacteria</taxon>
        <taxon>Pseudomonadati</taxon>
        <taxon>Pseudomonadota</taxon>
        <taxon>Betaproteobacteria</taxon>
        <taxon>Burkholderiales</taxon>
        <taxon>Burkholderiaceae</taxon>
        <taxon>Mycetohabitans</taxon>
    </lineage>
</organism>
<evidence type="ECO:0000313" key="1">
    <source>
        <dbReference type="EMBL" id="CBW76873.1"/>
    </source>
</evidence>
<dbReference type="KEGG" id="brh:RBRH_00252"/>
<gene>
    <name evidence="1" type="ordered locus">RBRH_00252</name>
</gene>
<dbReference type="Proteomes" id="UP000007437">
    <property type="component" value="Plasmid pBRH01"/>
</dbReference>
<geneLocation type="plasmid" evidence="1 2">
    <name>pBRH01</name>
</geneLocation>
<dbReference type="AlphaFoldDB" id="E5AUU9"/>
<name>E5AUU9_MYCRK</name>
<sequence>MWRTLEHGCQWSGLVKSRCKNGDDDWVLDSVTPVIGPGEWSATLACA</sequence>
<dbReference type="InterPro" id="IPR035965">
    <property type="entry name" value="PAS-like_dom_sf"/>
</dbReference>
<dbReference type="SUPFAM" id="SSF55785">
    <property type="entry name" value="PYP-like sensor domain (PAS domain)"/>
    <property type="match status" value="1"/>
</dbReference>
<dbReference type="HOGENOM" id="CLU_3165688_0_0_4"/>
<dbReference type="EMBL" id="FR687360">
    <property type="protein sequence ID" value="CBW76873.1"/>
    <property type="molecule type" value="Genomic_DNA"/>
</dbReference>
<evidence type="ECO:0000313" key="2">
    <source>
        <dbReference type="Proteomes" id="UP000007437"/>
    </source>
</evidence>
<protein>
    <submittedName>
        <fullName evidence="1">Uncharacterized protein</fullName>
    </submittedName>
</protein>
<keyword evidence="1" id="KW-0614">Plasmid</keyword>
<reference evidence="1 2" key="1">
    <citation type="journal article" date="2011" name="J. Bacteriol.">
        <title>Complete genome sequence of Burkholderia rhizoxinica, an endosymbiont of Rhizopus microsporus.</title>
        <authorList>
            <person name="Lackner G."/>
            <person name="Moebius N."/>
            <person name="Partida-Martinez L."/>
            <person name="Hertweck C."/>
        </authorList>
    </citation>
    <scope>NUCLEOTIDE SEQUENCE [LARGE SCALE GENOMIC DNA]</scope>
    <source>
        <strain evidence="2">DSM 19002 / CIP 109453 / HKI 454</strain>
        <plasmid evidence="1 2">pBRH01</plasmid>
    </source>
</reference>